<dbReference type="InterPro" id="IPR053211">
    <property type="entry name" value="DNA_repair-toleration"/>
</dbReference>
<proteinExistence type="predicted"/>
<protein>
    <recommendedName>
        <fullName evidence="2">non-specific serine/threonine protein kinase</fullName>
        <ecNumber evidence="2">2.7.11.1</ecNumber>
    </recommendedName>
</protein>
<evidence type="ECO:0000256" key="16">
    <source>
        <dbReference type="ARBA" id="ARBA00047899"/>
    </source>
</evidence>
<keyword evidence="6" id="KW-0808">Transferase</keyword>
<evidence type="ECO:0000256" key="11">
    <source>
        <dbReference type="ARBA" id="ARBA00022840"/>
    </source>
</evidence>
<evidence type="ECO:0000256" key="19">
    <source>
        <dbReference type="SAM" id="SignalP"/>
    </source>
</evidence>
<dbReference type="SUPFAM" id="SSF52058">
    <property type="entry name" value="L domain-like"/>
    <property type="match status" value="2"/>
</dbReference>
<feature type="domain" description="Disease resistance R13L4/SHOC-2-like LRR" evidence="20">
    <location>
        <begin position="918"/>
        <end position="1031"/>
    </location>
</feature>
<dbReference type="FunFam" id="3.80.10.10:FF:000129">
    <property type="entry name" value="Leucine-rich repeat receptor-like kinase"/>
    <property type="match status" value="1"/>
</dbReference>
<feature type="domain" description="Disease resistance R13L4/SHOC-2-like LRR" evidence="20">
    <location>
        <begin position="359"/>
        <end position="468"/>
    </location>
</feature>
<organism evidence="21">
    <name type="scientific">uncultured Sulfurovum sp</name>
    <dbReference type="NCBI Taxonomy" id="269237"/>
    <lineage>
        <taxon>Bacteria</taxon>
        <taxon>Pseudomonadati</taxon>
        <taxon>Campylobacterota</taxon>
        <taxon>Epsilonproteobacteria</taxon>
        <taxon>Campylobacterales</taxon>
        <taxon>Sulfurovaceae</taxon>
        <taxon>Sulfurovum</taxon>
        <taxon>environmental samples</taxon>
    </lineage>
</organism>
<evidence type="ECO:0000256" key="1">
    <source>
        <dbReference type="ARBA" id="ARBA00004251"/>
    </source>
</evidence>
<evidence type="ECO:0000256" key="9">
    <source>
        <dbReference type="ARBA" id="ARBA00022737"/>
    </source>
</evidence>
<dbReference type="InterPro" id="IPR013783">
    <property type="entry name" value="Ig-like_fold"/>
</dbReference>
<dbReference type="GO" id="GO:0004674">
    <property type="term" value="F:protein serine/threonine kinase activity"/>
    <property type="evidence" value="ECO:0007669"/>
    <property type="project" value="UniProtKB-EC"/>
</dbReference>
<evidence type="ECO:0000256" key="8">
    <source>
        <dbReference type="ARBA" id="ARBA00022729"/>
    </source>
</evidence>
<dbReference type="InterPro" id="IPR001611">
    <property type="entry name" value="Leu-rich_rpt"/>
</dbReference>
<dbReference type="EC" id="2.7.11.1" evidence="2"/>
<evidence type="ECO:0000256" key="17">
    <source>
        <dbReference type="ARBA" id="ARBA00048679"/>
    </source>
</evidence>
<dbReference type="SMART" id="SM00365">
    <property type="entry name" value="LRR_SD22"/>
    <property type="match status" value="21"/>
</dbReference>
<keyword evidence="13 18" id="KW-0472">Membrane</keyword>
<dbReference type="FunFam" id="3.80.10.10:FF:000383">
    <property type="entry name" value="Leucine-rich repeat receptor protein kinase EMS1"/>
    <property type="match status" value="2"/>
</dbReference>
<keyword evidence="14" id="KW-0675">Receptor</keyword>
<keyword evidence="8 19" id="KW-0732">Signal</keyword>
<keyword evidence="11" id="KW-0067">ATP-binding</keyword>
<keyword evidence="15" id="KW-0325">Glycoprotein</keyword>
<sequence length="2215" mass="238000">MKINKIKISKSLFVCTLLLSSTSMSADTVLGSGSTESIAAGSSRNMACQNYSIATGATLDTSSGGILAEVNTLSIDGTWNVGTGKVLELASWTNNSTVIGTLTQTGATPNIVFSTTCGTISVTGTADTDSDGFTDFEEGNGAVANGKTLDVDNDGIYNFLDLDSDNDGVSDANEKTAGSDALNAAITPTTVAILEDIAGNVDNTPVTATQLNSVVGVSNALTGVDYSTALANGTYVDSANPTPAEIQAVIDAENASSVIIDTNNAEHLAILGVSKVEVDALLAFYNDTNGTGWTNDSNWTTLSPVSDWNGISVSSGAVTVINLYANNLAGTLSSELGDLSSLGHLAVQTNNLTGSIPVELGNLSSLSYLHLAVNELTGEIPVELGNLTSLSTLALYGNRLTGSIPIELGNLTILSRLFLYDNQLTGSIPLELGNLTALTHLYLYSNQLSGSVPSELGNITALKHLYLYNNQLSGSIPSELGNLSNLESLHFSSNQLSGMIPIELAQLDKLKRFIFSNNKLEGSIPKELGNLTSVIELSLHSNELTGSIPSELGNLTGLTSRLDLANNNLVGSVPSSLADLKVNTGTHSYHGLDIFGNKLTFIDIEPSYTAIIAGAEINGTSQLNGYDISAQQVVDSNRTLASLMSEGNLSITPEYIVNPSGNDNYQWFKDGIAIVGATSRVYTKSDITVSDSGLYTYKVNNTLVTQLELDSHDASEGITVEVIDIRTAVIEDIAGNSDTTPATAVEINAINGVENAITGVDYSTALANGTYVDSANPTPAEIQAVIDAENASSVTIDTNNAEHLAILDVSKVEADALIALYNDTNGTGWTNSTNWATLSPVTDWNGITISAGSVTKIDLDTNNLAGTIPVELGSLLSLRYLYLYNNQLTGEIPKELGNLLNLEYLYLYTNQLTGEIPKELGNLLNLKYLYLYTNQLTGSIPLELGSLSNLTRLYLQSNQLTGSIPVELGSLSNLTRLYLHVNQLTGSIPVELGNLSTLEYLYLHSNELSGSIPTELGNLNSLIRLYLHVNQLTGSIPVELGSLSTLEYLYLYSNELSGNIPIELGNLNSLIRLYLHTNQLTGSIPVELGSLSTLEYLYLYSNELSGNIPTELGNLTSLKYLYLYANELSGNIPTALGNLTSLKYLYLYSNELSGNIPTELGNLSSLTRLYLYANKLTGSIPVELGNLSTLEYLYLYSNELSGNIPTALGNLTTLTRLYLQTNELTGNIPPELENLLNLEYLNLNDNAFTGNIPTELTNLSELISLYLNGNELEGQIPASMVNMTKLTTLSLSNNKFKGDFPSWIGDVVSLENLYVNTNNFTSFPSTLTNLANLKRLQAGDNNLTGEIPTWIGDMPALTDLYWYFNNVTGEIPSFLANLNLKILHLASNQLSGEVPSWLGDEENLTHLILLHNSFTGDLPQSLTNLDNLTTLYIDGNPGLNDGAPAWLEGMSSLTALNTSVYGREIPSYFANMSNLTLLGVHTDAGPMPTWLKDMPNVTYLSIAASEGISPVLKEMEGLKYLYITSRDKSPLSGEIPTWLGDMTYLERLTINNTNISGTIPDELGQLVNLKRLVLTQNNLSGEVPLALRDLKKIDGVHDYQGLDVFGNKFTFSDLEPNYVAIVNEHGISIEDGFDYITKKHVSRSDKYGAKHFSQQAVDTNQSMDLYTESNLTITPELAENPSGNDSYQWYKDGVAILGATDRVFSKENITIADSGLYTYDVNNSIVIGLTLKSHNVSEGISINVADVRTAVIEDIRGNTDGVPATATEINAIEGVSGAREAIDYSEALKNGTYLDSINPSIEEIQMVIDAVNANIDGLEAVKEDILGNINEQVATATEINAIEGVSGAREAIDYSEALKNGTYLDSINPSIEEIQTVIDAVNANIDGLEAVKEDILGNANDQAATATEINAIEGVRGAIEGIDYTTVLENGTYLDLENPTVAEIQTVIDAKNREIYLNSASEDSTSGAILNERVIVDVFANDNLDILDENSIKITGTQKAGERLVVEGEGTWSIEDGKIVFTPEEGFVFDPTAISYSLATNMGERLATAEVEVNYVGLLRNDLELTTDFGTAMTIDVLKNDNGDLNVSTVEIVLPTGFREQHEDALFSKENSGKILFVPNQGTWRVNADGSISYVAQEGVPLVEPTPIKYKVFDNAQNAYLVNGTISIQKSVVADANANADCQEFQNVPTFSSLGLGLIALLGTVFGLFFLRKEK</sequence>
<gene>
    <name evidence="21" type="ORF">HELGO_WM9319</name>
</gene>
<evidence type="ECO:0000256" key="18">
    <source>
        <dbReference type="SAM" id="Phobius"/>
    </source>
</evidence>
<evidence type="ECO:0000256" key="13">
    <source>
        <dbReference type="ARBA" id="ARBA00023136"/>
    </source>
</evidence>
<dbReference type="Gene3D" id="2.60.40.10">
    <property type="entry name" value="Immunoglobulins"/>
    <property type="match status" value="2"/>
</dbReference>
<keyword evidence="9" id="KW-0677">Repeat</keyword>
<evidence type="ECO:0000256" key="12">
    <source>
        <dbReference type="ARBA" id="ARBA00022989"/>
    </source>
</evidence>
<dbReference type="SMART" id="SM00369">
    <property type="entry name" value="LRR_TYP"/>
    <property type="match status" value="19"/>
</dbReference>
<feature type="chain" id="PRO_5027822023" description="non-specific serine/threonine protein kinase" evidence="19">
    <location>
        <begin position="27"/>
        <end position="2215"/>
    </location>
</feature>
<dbReference type="Pfam" id="PF00560">
    <property type="entry name" value="LRR_1"/>
    <property type="match status" value="7"/>
</dbReference>
<keyword evidence="21" id="KW-0456">Lyase</keyword>
<dbReference type="InterPro" id="IPR028974">
    <property type="entry name" value="TSP_type-3_rpt"/>
</dbReference>
<evidence type="ECO:0000259" key="20">
    <source>
        <dbReference type="Pfam" id="PF23598"/>
    </source>
</evidence>
<evidence type="ECO:0000256" key="14">
    <source>
        <dbReference type="ARBA" id="ARBA00023170"/>
    </source>
</evidence>
<feature type="transmembrane region" description="Helical" evidence="18">
    <location>
        <begin position="2191"/>
        <end position="2211"/>
    </location>
</feature>
<name>A0A6S6UGG4_9BACT</name>
<evidence type="ECO:0000256" key="6">
    <source>
        <dbReference type="ARBA" id="ARBA00022679"/>
    </source>
</evidence>
<dbReference type="FunFam" id="3.80.10.10:FF:000416">
    <property type="entry name" value="Probable leucine-rich repeat receptor-like protein kinase At5g63930"/>
    <property type="match status" value="2"/>
</dbReference>
<comment type="catalytic activity">
    <reaction evidence="16">
        <text>L-threonyl-[protein] + ATP = O-phospho-L-threonyl-[protein] + ADP + H(+)</text>
        <dbReference type="Rhea" id="RHEA:46608"/>
        <dbReference type="Rhea" id="RHEA-COMP:11060"/>
        <dbReference type="Rhea" id="RHEA-COMP:11605"/>
        <dbReference type="ChEBI" id="CHEBI:15378"/>
        <dbReference type="ChEBI" id="CHEBI:30013"/>
        <dbReference type="ChEBI" id="CHEBI:30616"/>
        <dbReference type="ChEBI" id="CHEBI:61977"/>
        <dbReference type="ChEBI" id="CHEBI:456216"/>
        <dbReference type="EC" id="2.7.11.1"/>
    </reaction>
</comment>
<dbReference type="InterPro" id="IPR003591">
    <property type="entry name" value="Leu-rich_rpt_typical-subtyp"/>
</dbReference>
<dbReference type="PANTHER" id="PTHR48060">
    <property type="entry name" value="DNA DAMAGE-REPAIR/TOLERATION PROTEIN DRT100"/>
    <property type="match status" value="1"/>
</dbReference>
<reference evidence="21" key="1">
    <citation type="submission" date="2020-01" db="EMBL/GenBank/DDBJ databases">
        <authorList>
            <person name="Meier V. D."/>
            <person name="Meier V D."/>
        </authorList>
    </citation>
    <scope>NUCLEOTIDE SEQUENCE</scope>
    <source>
        <strain evidence="21">HLG_WM_MAG_05</strain>
    </source>
</reference>
<accession>A0A6S6UGG4</accession>
<dbReference type="Gene3D" id="4.10.1080.10">
    <property type="entry name" value="TSP type-3 repeat"/>
    <property type="match status" value="1"/>
</dbReference>
<dbReference type="SUPFAM" id="SSF103647">
    <property type="entry name" value="TSP type-3 repeat"/>
    <property type="match status" value="1"/>
</dbReference>
<dbReference type="GO" id="GO:0005509">
    <property type="term" value="F:calcium ion binding"/>
    <property type="evidence" value="ECO:0007669"/>
    <property type="project" value="InterPro"/>
</dbReference>
<evidence type="ECO:0000256" key="3">
    <source>
        <dbReference type="ARBA" id="ARBA00022475"/>
    </source>
</evidence>
<feature type="signal peptide" evidence="19">
    <location>
        <begin position="1"/>
        <end position="26"/>
    </location>
</feature>
<keyword evidence="10" id="KW-0547">Nucleotide-binding</keyword>
<dbReference type="Gene3D" id="3.80.10.10">
    <property type="entry name" value="Ribonuclease Inhibitor"/>
    <property type="match status" value="9"/>
</dbReference>
<evidence type="ECO:0000256" key="4">
    <source>
        <dbReference type="ARBA" id="ARBA00022553"/>
    </source>
</evidence>
<dbReference type="GO" id="GO:0005524">
    <property type="term" value="F:ATP binding"/>
    <property type="evidence" value="ECO:0007669"/>
    <property type="project" value="UniProtKB-KW"/>
</dbReference>
<dbReference type="FunFam" id="3.80.10.10:FF:000221">
    <property type="entry name" value="Leucine-rich repeat receptor-like protein kinase PXL1"/>
    <property type="match status" value="1"/>
</dbReference>
<dbReference type="GO" id="GO:0005886">
    <property type="term" value="C:plasma membrane"/>
    <property type="evidence" value="ECO:0007669"/>
    <property type="project" value="UniProtKB-SubCell"/>
</dbReference>
<evidence type="ECO:0000256" key="2">
    <source>
        <dbReference type="ARBA" id="ARBA00012513"/>
    </source>
</evidence>
<dbReference type="EMBL" id="CACVAU010000091">
    <property type="protein sequence ID" value="CAA6827448.1"/>
    <property type="molecule type" value="Genomic_DNA"/>
</dbReference>
<dbReference type="SUPFAM" id="SSF52047">
    <property type="entry name" value="RNI-like"/>
    <property type="match status" value="2"/>
</dbReference>
<dbReference type="Pfam" id="PF23598">
    <property type="entry name" value="LRR_14"/>
    <property type="match status" value="3"/>
</dbReference>
<comment type="subcellular location">
    <subcellularLocation>
        <location evidence="1">Cell membrane</location>
        <topology evidence="1">Single-pass type I membrane protein</topology>
    </subcellularLocation>
</comment>
<keyword evidence="7 18" id="KW-0812">Transmembrane</keyword>
<evidence type="ECO:0000256" key="15">
    <source>
        <dbReference type="ARBA" id="ARBA00023180"/>
    </source>
</evidence>
<dbReference type="Pfam" id="PF13855">
    <property type="entry name" value="LRR_8"/>
    <property type="match status" value="1"/>
</dbReference>
<dbReference type="FunFam" id="3.80.10.10:FF:000233">
    <property type="entry name" value="Leucine-rich repeat receptor-like protein kinase TDR"/>
    <property type="match status" value="1"/>
</dbReference>
<feature type="domain" description="Disease resistance R13L4/SHOC-2-like LRR" evidence="20">
    <location>
        <begin position="1231"/>
        <end position="1410"/>
    </location>
</feature>
<dbReference type="GO" id="GO:0016829">
    <property type="term" value="F:lyase activity"/>
    <property type="evidence" value="ECO:0007669"/>
    <property type="project" value="UniProtKB-KW"/>
</dbReference>
<keyword evidence="3" id="KW-1003">Cell membrane</keyword>
<dbReference type="InterPro" id="IPR032675">
    <property type="entry name" value="LRR_dom_sf"/>
</dbReference>
<keyword evidence="5" id="KW-0433">Leucine-rich repeat</keyword>
<evidence type="ECO:0000256" key="5">
    <source>
        <dbReference type="ARBA" id="ARBA00022614"/>
    </source>
</evidence>
<dbReference type="PANTHER" id="PTHR48060:SF24">
    <property type="entry name" value="NON-SPECIFIC SERINE_THREONINE PROTEIN KINASE"/>
    <property type="match status" value="1"/>
</dbReference>
<keyword evidence="4" id="KW-0597">Phosphoprotein</keyword>
<dbReference type="InterPro" id="IPR055414">
    <property type="entry name" value="LRR_R13L4/SHOC2-like"/>
</dbReference>
<comment type="catalytic activity">
    <reaction evidence="17">
        <text>L-seryl-[protein] + ATP = O-phospho-L-seryl-[protein] + ADP + H(+)</text>
        <dbReference type="Rhea" id="RHEA:17989"/>
        <dbReference type="Rhea" id="RHEA-COMP:9863"/>
        <dbReference type="Rhea" id="RHEA-COMP:11604"/>
        <dbReference type="ChEBI" id="CHEBI:15378"/>
        <dbReference type="ChEBI" id="CHEBI:29999"/>
        <dbReference type="ChEBI" id="CHEBI:30616"/>
        <dbReference type="ChEBI" id="CHEBI:83421"/>
        <dbReference type="ChEBI" id="CHEBI:456216"/>
        <dbReference type="EC" id="2.7.11.1"/>
    </reaction>
</comment>
<evidence type="ECO:0000313" key="21">
    <source>
        <dbReference type="EMBL" id="CAA6827448.1"/>
    </source>
</evidence>
<keyword evidence="12 18" id="KW-1133">Transmembrane helix</keyword>
<evidence type="ECO:0000256" key="10">
    <source>
        <dbReference type="ARBA" id="ARBA00022741"/>
    </source>
</evidence>
<evidence type="ECO:0000256" key="7">
    <source>
        <dbReference type="ARBA" id="ARBA00022692"/>
    </source>
</evidence>